<accession>A0A4V2DY80</accession>
<proteinExistence type="predicted"/>
<dbReference type="AlphaFoldDB" id="A0A4V2DY80"/>
<name>A0A4V2DY80_9PSED</name>
<sequence>MAKIVDAIVTDEPALAPPVREPLLLTTPATSELLKFRDKVFTSRLLIVPGTDRTLPVNKAVVEVSVSDTDAVKFLKDNAEFELLKE</sequence>
<organism evidence="1 2">
    <name type="scientific">Pseudomonas orientalis</name>
    <dbReference type="NCBI Taxonomy" id="76758"/>
    <lineage>
        <taxon>Bacteria</taxon>
        <taxon>Pseudomonadati</taxon>
        <taxon>Pseudomonadota</taxon>
        <taxon>Gammaproteobacteria</taxon>
        <taxon>Pseudomonadales</taxon>
        <taxon>Pseudomonadaceae</taxon>
        <taxon>Pseudomonas</taxon>
    </lineage>
</organism>
<dbReference type="Proteomes" id="UP000293369">
    <property type="component" value="Unassembled WGS sequence"/>
</dbReference>
<reference evidence="1 2" key="1">
    <citation type="submission" date="2019-02" db="EMBL/GenBank/DDBJ databases">
        <title>Pseudomonas spp from wheat grain.</title>
        <authorList>
            <person name="Cho G.-S."/>
            <person name="Franz C.M.A.P."/>
        </authorList>
    </citation>
    <scope>NUCLEOTIDE SEQUENCE [LARGE SCALE GENOMIC DNA]</scope>
    <source>
        <strain evidence="1 2">133NRW</strain>
    </source>
</reference>
<evidence type="ECO:0000313" key="1">
    <source>
        <dbReference type="EMBL" id="RZI33130.1"/>
    </source>
</evidence>
<dbReference type="RefSeq" id="WP_130138066.1">
    <property type="nucleotide sequence ID" value="NZ_SGFE01000005.1"/>
</dbReference>
<evidence type="ECO:0000313" key="2">
    <source>
        <dbReference type="Proteomes" id="UP000293369"/>
    </source>
</evidence>
<protein>
    <submittedName>
        <fullName evidence="1">Uncharacterized protein</fullName>
    </submittedName>
</protein>
<comment type="caution">
    <text evidence="1">The sequence shown here is derived from an EMBL/GenBank/DDBJ whole genome shotgun (WGS) entry which is preliminary data.</text>
</comment>
<dbReference type="EMBL" id="SGFE01000005">
    <property type="protein sequence ID" value="RZI33130.1"/>
    <property type="molecule type" value="Genomic_DNA"/>
</dbReference>
<gene>
    <name evidence="1" type="ORF">EUX57_03805</name>
</gene>